<gene>
    <name evidence="4" type="ORF">AB1Y20_014765</name>
</gene>
<feature type="chain" id="PRO_5044189100" evidence="3">
    <location>
        <begin position="21"/>
        <end position="261"/>
    </location>
</feature>
<organism evidence="4 5">
    <name type="scientific">Prymnesium parvum</name>
    <name type="common">Toxic golden alga</name>
    <dbReference type="NCBI Taxonomy" id="97485"/>
    <lineage>
        <taxon>Eukaryota</taxon>
        <taxon>Haptista</taxon>
        <taxon>Haptophyta</taxon>
        <taxon>Prymnesiophyceae</taxon>
        <taxon>Prymnesiales</taxon>
        <taxon>Prymnesiaceae</taxon>
        <taxon>Prymnesium</taxon>
    </lineage>
</organism>
<feature type="transmembrane region" description="Helical" evidence="2">
    <location>
        <begin position="140"/>
        <end position="161"/>
    </location>
</feature>
<feature type="region of interest" description="Disordered" evidence="1">
    <location>
        <begin position="98"/>
        <end position="122"/>
    </location>
</feature>
<feature type="region of interest" description="Disordered" evidence="1">
    <location>
        <begin position="41"/>
        <end position="82"/>
    </location>
</feature>
<dbReference type="PANTHER" id="PTHR34575:SF1">
    <property type="entry name" value="PROTEIN PAM68, CHLOROPLASTIC"/>
    <property type="match status" value="1"/>
</dbReference>
<accession>A0AB34IF53</accession>
<dbReference type="AlphaFoldDB" id="A0AB34IF53"/>
<feature type="compositionally biased region" description="Pro residues" evidence="1">
    <location>
        <begin position="67"/>
        <end position="76"/>
    </location>
</feature>
<keyword evidence="2" id="KW-0472">Membrane</keyword>
<evidence type="ECO:0000256" key="2">
    <source>
        <dbReference type="SAM" id="Phobius"/>
    </source>
</evidence>
<dbReference type="PANTHER" id="PTHR34575">
    <property type="entry name" value="PROTEIN PAM68, CHLOROPLASTIC"/>
    <property type="match status" value="1"/>
</dbReference>
<comment type="caution">
    <text evidence="4">The sequence shown here is derived from an EMBL/GenBank/DDBJ whole genome shotgun (WGS) entry which is preliminary data.</text>
</comment>
<proteinExistence type="predicted"/>
<dbReference type="Proteomes" id="UP001515480">
    <property type="component" value="Unassembled WGS sequence"/>
</dbReference>
<feature type="transmembrane region" description="Helical" evidence="2">
    <location>
        <begin position="173"/>
        <end position="194"/>
    </location>
</feature>
<dbReference type="EMBL" id="JBGBPQ010000030">
    <property type="protein sequence ID" value="KAL1496145.1"/>
    <property type="molecule type" value="Genomic_DNA"/>
</dbReference>
<dbReference type="InterPro" id="IPR021855">
    <property type="entry name" value="PAM68-like"/>
</dbReference>
<keyword evidence="3" id="KW-0732">Signal</keyword>
<sequence length="261" mass="27882">MRLAGLLALFLPFLIHEAAALRPALLTRRPHAPATPVRCLAGKETAGQGFGQKKASQRREASAPPAAATPPPPLAAPPEKDGLAGAEARGRLALEKLRAQSGQPAPSAARPRLSAEELTPLNPSDGVMPQVVSDRMLRRVVPFAGLPIAGAALIFGGFFYANTQLGLDLPPQLVAYATQLCVLLSFAGITWGVMSTSWDEEVEGSLLGIEQVGKNFNLMRGVDEQRREEARVEYAESDAADDGVIMNRAQLAKQEKHKKPK</sequence>
<reference evidence="4 5" key="1">
    <citation type="journal article" date="2024" name="Science">
        <title>Giant polyketide synthase enzymes in the biosynthesis of giant marine polyether toxins.</title>
        <authorList>
            <person name="Fallon T.R."/>
            <person name="Shende V.V."/>
            <person name="Wierzbicki I.H."/>
            <person name="Pendleton A.L."/>
            <person name="Watervoot N.F."/>
            <person name="Auber R.P."/>
            <person name="Gonzalez D.J."/>
            <person name="Wisecaver J.H."/>
            <person name="Moore B.S."/>
        </authorList>
    </citation>
    <scope>NUCLEOTIDE SEQUENCE [LARGE SCALE GENOMIC DNA]</scope>
    <source>
        <strain evidence="4 5">12B1</strain>
    </source>
</reference>
<evidence type="ECO:0000313" key="5">
    <source>
        <dbReference type="Proteomes" id="UP001515480"/>
    </source>
</evidence>
<evidence type="ECO:0000256" key="3">
    <source>
        <dbReference type="SAM" id="SignalP"/>
    </source>
</evidence>
<evidence type="ECO:0000313" key="4">
    <source>
        <dbReference type="EMBL" id="KAL1496145.1"/>
    </source>
</evidence>
<name>A0AB34IF53_PRYPA</name>
<keyword evidence="5" id="KW-1185">Reference proteome</keyword>
<protein>
    <submittedName>
        <fullName evidence="4">Uncharacterized protein</fullName>
    </submittedName>
</protein>
<feature type="signal peptide" evidence="3">
    <location>
        <begin position="1"/>
        <end position="20"/>
    </location>
</feature>
<keyword evidence="2" id="KW-1133">Transmembrane helix</keyword>
<dbReference type="Pfam" id="PF11947">
    <property type="entry name" value="DUF3464"/>
    <property type="match status" value="1"/>
</dbReference>
<keyword evidence="2" id="KW-0812">Transmembrane</keyword>
<evidence type="ECO:0000256" key="1">
    <source>
        <dbReference type="SAM" id="MobiDB-lite"/>
    </source>
</evidence>